<proteinExistence type="predicted"/>
<evidence type="ECO:0000313" key="2">
    <source>
        <dbReference type="Proteomes" id="UP001231362"/>
    </source>
</evidence>
<dbReference type="Proteomes" id="UP001231362">
    <property type="component" value="Unassembled WGS sequence"/>
</dbReference>
<name>A0ABT9V2Z2_9BACL</name>
<protein>
    <submittedName>
        <fullName evidence="1">Uncharacterized protein YutD</fullName>
    </submittedName>
</protein>
<sequence length="102" mass="12078">MNKECSNGVIKLICVNNICYEIVEERGEGFNEEVFLGRYSEILNKYDYIVGDWGYGQLRLKGFYHDKNQKATFDTKISTFTEYIYEFCNFGCSYFVLRKVEK</sequence>
<comment type="caution">
    <text evidence="1">The sequence shown here is derived from an EMBL/GenBank/DDBJ whole genome shotgun (WGS) entry which is preliminary data.</text>
</comment>
<dbReference type="Pfam" id="PF06265">
    <property type="entry name" value="YutD-like"/>
    <property type="match status" value="1"/>
</dbReference>
<dbReference type="PIRSF" id="PIRSF012565">
    <property type="entry name" value="DUF1027"/>
    <property type="match status" value="1"/>
</dbReference>
<gene>
    <name evidence="1" type="ORF">J2S07_001612</name>
</gene>
<reference evidence="1 2" key="1">
    <citation type="submission" date="2023-07" db="EMBL/GenBank/DDBJ databases">
        <title>Genomic Encyclopedia of Type Strains, Phase IV (KMG-IV): sequencing the most valuable type-strain genomes for metagenomic binning, comparative biology and taxonomic classification.</title>
        <authorList>
            <person name="Goeker M."/>
        </authorList>
    </citation>
    <scope>NUCLEOTIDE SEQUENCE [LARGE SCALE GENOMIC DNA]</scope>
    <source>
        <strain evidence="1 2">DSM 23948</strain>
    </source>
</reference>
<accession>A0ABT9V2Z2</accession>
<dbReference type="Gene3D" id="3.50.4.20">
    <property type="match status" value="1"/>
</dbReference>
<evidence type="ECO:0000313" key="1">
    <source>
        <dbReference type="EMBL" id="MDQ0155307.1"/>
    </source>
</evidence>
<dbReference type="InterPro" id="IPR038141">
    <property type="entry name" value="YutD-like_sf"/>
</dbReference>
<keyword evidence="2" id="KW-1185">Reference proteome</keyword>
<dbReference type="InterPro" id="IPR009370">
    <property type="entry name" value="YutD-like"/>
</dbReference>
<dbReference type="EMBL" id="JAUSTU010000006">
    <property type="protein sequence ID" value="MDQ0155307.1"/>
    <property type="molecule type" value="Genomic_DNA"/>
</dbReference>
<organism evidence="1 2">
    <name type="scientific">Anoxybacillus andreesenii</name>
    <dbReference type="NCBI Taxonomy" id="1325932"/>
    <lineage>
        <taxon>Bacteria</taxon>
        <taxon>Bacillati</taxon>
        <taxon>Bacillota</taxon>
        <taxon>Bacilli</taxon>
        <taxon>Bacillales</taxon>
        <taxon>Anoxybacillaceae</taxon>
        <taxon>Anoxybacillus</taxon>
    </lineage>
</organism>